<evidence type="ECO:0000256" key="2">
    <source>
        <dbReference type="ARBA" id="ARBA00005811"/>
    </source>
</evidence>
<protein>
    <submittedName>
        <fullName evidence="9">Biopolymer transporter ExbD</fullName>
    </submittedName>
</protein>
<dbReference type="RefSeq" id="WP_191146379.1">
    <property type="nucleotide sequence ID" value="NZ_JACXAF010000034.1"/>
</dbReference>
<keyword evidence="7" id="KW-0653">Protein transport</keyword>
<evidence type="ECO:0000256" key="6">
    <source>
        <dbReference type="ARBA" id="ARBA00023136"/>
    </source>
</evidence>
<dbReference type="AlphaFoldDB" id="A0A8J6UK18"/>
<dbReference type="PANTHER" id="PTHR30558:SF15">
    <property type="entry name" value="BIOPOLYMER TRANSPORT PROTEIN EXBD1"/>
    <property type="match status" value="1"/>
</dbReference>
<gene>
    <name evidence="9" type="ORF">IC617_17995</name>
</gene>
<evidence type="ECO:0000256" key="8">
    <source>
        <dbReference type="SAM" id="Phobius"/>
    </source>
</evidence>
<dbReference type="InterPro" id="IPR003400">
    <property type="entry name" value="ExbD"/>
</dbReference>
<keyword evidence="5 8" id="KW-1133">Transmembrane helix</keyword>
<evidence type="ECO:0000256" key="5">
    <source>
        <dbReference type="ARBA" id="ARBA00022989"/>
    </source>
</evidence>
<evidence type="ECO:0000256" key="7">
    <source>
        <dbReference type="RuleBase" id="RU003879"/>
    </source>
</evidence>
<feature type="transmembrane region" description="Helical" evidence="8">
    <location>
        <begin position="16"/>
        <end position="34"/>
    </location>
</feature>
<keyword evidence="7" id="KW-0813">Transport</keyword>
<dbReference type="PANTHER" id="PTHR30558">
    <property type="entry name" value="EXBD MEMBRANE COMPONENT OF PMF-DRIVEN MACROMOLECULE IMPORT SYSTEM"/>
    <property type="match status" value="1"/>
</dbReference>
<dbReference type="GO" id="GO:0022857">
    <property type="term" value="F:transmembrane transporter activity"/>
    <property type="evidence" value="ECO:0007669"/>
    <property type="project" value="InterPro"/>
</dbReference>
<proteinExistence type="inferred from homology"/>
<keyword evidence="4 7" id="KW-0812">Transmembrane</keyword>
<evidence type="ECO:0000256" key="3">
    <source>
        <dbReference type="ARBA" id="ARBA00022475"/>
    </source>
</evidence>
<dbReference type="Proteomes" id="UP000638014">
    <property type="component" value="Unassembled WGS sequence"/>
</dbReference>
<sequence>MIKTQQQAPMSTQLELTPLIDIVFIVVVFLLLTANARLLSLPVDIPTTDQAAPASANHHSLTLAIQPNSPMFAINQQGYESWAAFEQALSPLLANADQQVTIAADRNADVEPLLKLLALLNQQQITNTQILMEQQP</sequence>
<dbReference type="Pfam" id="PF02472">
    <property type="entry name" value="ExbD"/>
    <property type="match status" value="1"/>
</dbReference>
<keyword evidence="3" id="KW-1003">Cell membrane</keyword>
<evidence type="ECO:0000313" key="9">
    <source>
        <dbReference type="EMBL" id="MBD1391323.1"/>
    </source>
</evidence>
<organism evidence="9 10">
    <name type="scientific">Neiella litorisoli</name>
    <dbReference type="NCBI Taxonomy" id="2771431"/>
    <lineage>
        <taxon>Bacteria</taxon>
        <taxon>Pseudomonadati</taxon>
        <taxon>Pseudomonadota</taxon>
        <taxon>Gammaproteobacteria</taxon>
        <taxon>Alteromonadales</taxon>
        <taxon>Echinimonadaceae</taxon>
        <taxon>Neiella</taxon>
    </lineage>
</organism>
<comment type="caution">
    <text evidence="9">The sequence shown here is derived from an EMBL/GenBank/DDBJ whole genome shotgun (WGS) entry which is preliminary data.</text>
</comment>
<keyword evidence="10" id="KW-1185">Reference proteome</keyword>
<dbReference type="GO" id="GO:0015031">
    <property type="term" value="P:protein transport"/>
    <property type="evidence" value="ECO:0007669"/>
    <property type="project" value="UniProtKB-KW"/>
</dbReference>
<comment type="similarity">
    <text evidence="2 7">Belongs to the ExbD/TolR family.</text>
</comment>
<name>A0A8J6UK18_9GAMM</name>
<evidence type="ECO:0000313" key="10">
    <source>
        <dbReference type="Proteomes" id="UP000638014"/>
    </source>
</evidence>
<evidence type="ECO:0000256" key="4">
    <source>
        <dbReference type="ARBA" id="ARBA00022692"/>
    </source>
</evidence>
<dbReference type="EMBL" id="JACXAF010000034">
    <property type="protein sequence ID" value="MBD1391323.1"/>
    <property type="molecule type" value="Genomic_DNA"/>
</dbReference>
<accession>A0A8J6UK18</accession>
<reference evidence="9" key="1">
    <citation type="submission" date="2020-09" db="EMBL/GenBank/DDBJ databases">
        <title>A novel bacterium of genus Neiella, isolated from South China Sea.</title>
        <authorList>
            <person name="Huang H."/>
            <person name="Mo K."/>
            <person name="Hu Y."/>
        </authorList>
    </citation>
    <scope>NUCLEOTIDE SEQUENCE</scope>
    <source>
        <strain evidence="9">HB171785</strain>
    </source>
</reference>
<comment type="subcellular location">
    <subcellularLocation>
        <location evidence="1">Cell membrane</location>
        <topology evidence="1">Single-pass membrane protein</topology>
    </subcellularLocation>
    <subcellularLocation>
        <location evidence="7">Cell membrane</location>
        <topology evidence="7">Single-pass type II membrane protein</topology>
    </subcellularLocation>
</comment>
<dbReference type="GO" id="GO:0005886">
    <property type="term" value="C:plasma membrane"/>
    <property type="evidence" value="ECO:0007669"/>
    <property type="project" value="UniProtKB-SubCell"/>
</dbReference>
<keyword evidence="6 8" id="KW-0472">Membrane</keyword>
<evidence type="ECO:0000256" key="1">
    <source>
        <dbReference type="ARBA" id="ARBA00004162"/>
    </source>
</evidence>